<keyword evidence="4" id="KW-1185">Reference proteome</keyword>
<organism evidence="3 4">
    <name type="scientific">Kitasatospora atroaurantiaca</name>
    <dbReference type="NCBI Taxonomy" id="285545"/>
    <lineage>
        <taxon>Bacteria</taxon>
        <taxon>Bacillati</taxon>
        <taxon>Actinomycetota</taxon>
        <taxon>Actinomycetes</taxon>
        <taxon>Kitasatosporales</taxon>
        <taxon>Streptomycetaceae</taxon>
        <taxon>Kitasatospora</taxon>
    </lineage>
</organism>
<feature type="transmembrane region" description="Helical" evidence="2">
    <location>
        <begin position="92"/>
        <end position="117"/>
    </location>
</feature>
<feature type="transmembrane region" description="Helical" evidence="2">
    <location>
        <begin position="162"/>
        <end position="183"/>
    </location>
</feature>
<feature type="compositionally biased region" description="Low complexity" evidence="1">
    <location>
        <begin position="301"/>
        <end position="310"/>
    </location>
</feature>
<dbReference type="AlphaFoldDB" id="A0A561ER75"/>
<evidence type="ECO:0000256" key="2">
    <source>
        <dbReference type="SAM" id="Phobius"/>
    </source>
</evidence>
<reference evidence="3 4" key="1">
    <citation type="submission" date="2019-06" db="EMBL/GenBank/DDBJ databases">
        <title>Sequencing the genomes of 1000 actinobacteria strains.</title>
        <authorList>
            <person name="Klenk H.-P."/>
        </authorList>
    </citation>
    <scope>NUCLEOTIDE SEQUENCE [LARGE SCALE GENOMIC DNA]</scope>
    <source>
        <strain evidence="3 4">DSM 41649</strain>
    </source>
</reference>
<evidence type="ECO:0000256" key="1">
    <source>
        <dbReference type="SAM" id="MobiDB-lite"/>
    </source>
</evidence>
<evidence type="ECO:0000313" key="3">
    <source>
        <dbReference type="EMBL" id="TWE18110.1"/>
    </source>
</evidence>
<comment type="caution">
    <text evidence="3">The sequence shown here is derived from an EMBL/GenBank/DDBJ whole genome shotgun (WGS) entry which is preliminary data.</text>
</comment>
<evidence type="ECO:0008006" key="5">
    <source>
        <dbReference type="Google" id="ProtNLM"/>
    </source>
</evidence>
<protein>
    <recommendedName>
        <fullName evidence="5">Integral membrane protein</fullName>
    </recommendedName>
</protein>
<dbReference type="RefSeq" id="WP_246192671.1">
    <property type="nucleotide sequence ID" value="NZ_BAAABR010000029.1"/>
</dbReference>
<accession>A0A561ER75</accession>
<feature type="region of interest" description="Disordered" evidence="1">
    <location>
        <begin position="296"/>
        <end position="385"/>
    </location>
</feature>
<keyword evidence="2" id="KW-0812">Transmembrane</keyword>
<name>A0A561ER75_9ACTN</name>
<dbReference type="Proteomes" id="UP000318416">
    <property type="component" value="Unassembled WGS sequence"/>
</dbReference>
<keyword evidence="2" id="KW-1133">Transmembrane helix</keyword>
<feature type="compositionally biased region" description="Low complexity" evidence="1">
    <location>
        <begin position="345"/>
        <end position="364"/>
    </location>
</feature>
<feature type="transmembrane region" description="Helical" evidence="2">
    <location>
        <begin position="66"/>
        <end position="86"/>
    </location>
</feature>
<feature type="transmembrane region" description="Helical" evidence="2">
    <location>
        <begin position="190"/>
        <end position="208"/>
    </location>
</feature>
<feature type="compositionally biased region" description="Basic residues" evidence="1">
    <location>
        <begin position="368"/>
        <end position="385"/>
    </location>
</feature>
<feature type="transmembrane region" description="Helical" evidence="2">
    <location>
        <begin position="129"/>
        <end position="150"/>
    </location>
</feature>
<gene>
    <name evidence="3" type="ORF">FB465_3159</name>
</gene>
<dbReference type="EMBL" id="VIVR01000001">
    <property type="protein sequence ID" value="TWE18110.1"/>
    <property type="molecule type" value="Genomic_DNA"/>
</dbReference>
<proteinExistence type="predicted"/>
<evidence type="ECO:0000313" key="4">
    <source>
        <dbReference type="Proteomes" id="UP000318416"/>
    </source>
</evidence>
<feature type="transmembrane region" description="Helical" evidence="2">
    <location>
        <begin position="27"/>
        <end position="45"/>
    </location>
</feature>
<sequence>MHLEQLSLATLLDGYRTHIVAAHKQPLFLLLVGFICSFVGIRFSVRMIRAKVRWWPGNITPGGLHIHHMVFGLGFLLAGGIGVIATNGGHPWIDWCGLSFGIGCGLVLDEFALILHLDDVYWSEQGRKSVDAVILGILFTALLLTGYVPLGVVPGQTSPEGSGQWGLVAVIAVNALVSIVALVKGKVWTGLLGIMVPGLSWIGAVRLARPGSPWARWRYATRPRRRARALRRERMLHRRADRARTWLFDLIAGAPDKVPAHHTATHRVAERMAARATAHLDAHAARGLARRSARLADRRAASSGRAEALAPGRTSGQPAGPDPERHGQAQQRRRTVQAGRSRTYAVRASVGPAAVAPPAGTGPEPRAPYRHPRIPHPQLRRSVPR</sequence>
<keyword evidence="2" id="KW-0472">Membrane</keyword>